<gene>
    <name evidence="2" type="ORF">CKO28_10150</name>
</gene>
<protein>
    <recommendedName>
        <fullName evidence="4">Branched-chain amino acid transporter</fullName>
    </recommendedName>
</protein>
<dbReference type="Proteomes" id="UP001296873">
    <property type="component" value="Unassembled WGS sequence"/>
</dbReference>
<dbReference type="InterPro" id="IPR008407">
    <property type="entry name" value="Brnchd-chn_aa_trnsp_AzlD"/>
</dbReference>
<evidence type="ECO:0000313" key="3">
    <source>
        <dbReference type="Proteomes" id="UP001296873"/>
    </source>
</evidence>
<keyword evidence="1" id="KW-0472">Membrane</keyword>
<dbReference type="RefSeq" id="WP_200340705.1">
    <property type="nucleotide sequence ID" value="NZ_NRRL01000022.1"/>
</dbReference>
<evidence type="ECO:0000256" key="1">
    <source>
        <dbReference type="SAM" id="Phobius"/>
    </source>
</evidence>
<keyword evidence="3" id="KW-1185">Reference proteome</keyword>
<reference evidence="2 3" key="1">
    <citation type="journal article" date="2020" name="Microorganisms">
        <title>Osmotic Adaptation and Compatible Solute Biosynthesis of Phototrophic Bacteria as Revealed from Genome Analyses.</title>
        <authorList>
            <person name="Imhoff J.F."/>
            <person name="Rahn T."/>
            <person name="Kunzel S."/>
            <person name="Keller A."/>
            <person name="Neulinger S.C."/>
        </authorList>
    </citation>
    <scope>NUCLEOTIDE SEQUENCE [LARGE SCALE GENOMIC DNA]</scope>
    <source>
        <strain evidence="2 3">DSM 9895</strain>
    </source>
</reference>
<feature type="transmembrane region" description="Helical" evidence="1">
    <location>
        <begin position="69"/>
        <end position="99"/>
    </location>
</feature>
<proteinExistence type="predicted"/>
<keyword evidence="1" id="KW-1133">Transmembrane helix</keyword>
<name>A0ABS1DEK7_9PROT</name>
<keyword evidence="1" id="KW-0812">Transmembrane</keyword>
<organism evidence="2 3">
    <name type="scientific">Rhodovibrio sodomensis</name>
    <dbReference type="NCBI Taxonomy" id="1088"/>
    <lineage>
        <taxon>Bacteria</taxon>
        <taxon>Pseudomonadati</taxon>
        <taxon>Pseudomonadota</taxon>
        <taxon>Alphaproteobacteria</taxon>
        <taxon>Rhodospirillales</taxon>
        <taxon>Rhodovibrionaceae</taxon>
        <taxon>Rhodovibrio</taxon>
    </lineage>
</organism>
<dbReference type="Pfam" id="PF05437">
    <property type="entry name" value="AzlD"/>
    <property type="match status" value="1"/>
</dbReference>
<accession>A0ABS1DEK7</accession>
<dbReference type="EMBL" id="NRRL01000022">
    <property type="protein sequence ID" value="MBK1668396.1"/>
    <property type="molecule type" value="Genomic_DNA"/>
</dbReference>
<evidence type="ECO:0000313" key="2">
    <source>
        <dbReference type="EMBL" id="MBK1668396.1"/>
    </source>
</evidence>
<feature type="transmembrane region" description="Helical" evidence="1">
    <location>
        <begin position="12"/>
        <end position="32"/>
    </location>
</feature>
<evidence type="ECO:0008006" key="4">
    <source>
        <dbReference type="Google" id="ProtNLM"/>
    </source>
</evidence>
<sequence length="105" mass="10506">MDGDSLGLGPYAVIGLMAVATYLLRAGGLFLAGRVPLTPRIERFLESLAGSILISLVVAMAVQGGPVTALAILAAVAVVLATKQSIPAIAAAVALAAGLRHLGLF</sequence>
<comment type="caution">
    <text evidence="2">The sequence shown here is derived from an EMBL/GenBank/DDBJ whole genome shotgun (WGS) entry which is preliminary data.</text>
</comment>